<keyword evidence="5" id="KW-1185">Reference proteome</keyword>
<feature type="transmembrane region" description="Helical" evidence="2">
    <location>
        <begin position="323"/>
        <end position="341"/>
    </location>
</feature>
<evidence type="ECO:0000313" key="5">
    <source>
        <dbReference type="Proteomes" id="UP000807716"/>
    </source>
</evidence>
<dbReference type="InterPro" id="IPR018827">
    <property type="entry name" value="YTP1_C"/>
</dbReference>
<evidence type="ECO:0000259" key="3">
    <source>
        <dbReference type="Pfam" id="PF10355"/>
    </source>
</evidence>
<dbReference type="Pfam" id="PF10355">
    <property type="entry name" value="Ytp1"/>
    <property type="match status" value="1"/>
</dbReference>
<feature type="transmembrane region" description="Helical" evidence="2">
    <location>
        <begin position="87"/>
        <end position="107"/>
    </location>
</feature>
<feature type="transmembrane region" description="Helical" evidence="2">
    <location>
        <begin position="119"/>
        <end position="140"/>
    </location>
</feature>
<protein>
    <recommendedName>
        <fullName evidence="3">Protein YTP1-like C-terminal domain-containing protein</fullName>
    </recommendedName>
</protein>
<keyword evidence="2" id="KW-0472">Membrane</keyword>
<dbReference type="Proteomes" id="UP000807716">
    <property type="component" value="Unassembled WGS sequence"/>
</dbReference>
<comment type="caution">
    <text evidence="4">The sequence shown here is derived from an EMBL/GenBank/DDBJ whole genome shotgun (WGS) entry which is preliminary data.</text>
</comment>
<evidence type="ECO:0000313" key="4">
    <source>
        <dbReference type="EMBL" id="KAG0262792.1"/>
    </source>
</evidence>
<dbReference type="AlphaFoldDB" id="A0A9P6Q880"/>
<organism evidence="4 5">
    <name type="scientific">Actinomortierella ambigua</name>
    <dbReference type="NCBI Taxonomy" id="1343610"/>
    <lineage>
        <taxon>Eukaryota</taxon>
        <taxon>Fungi</taxon>
        <taxon>Fungi incertae sedis</taxon>
        <taxon>Mucoromycota</taxon>
        <taxon>Mortierellomycotina</taxon>
        <taxon>Mortierellomycetes</taxon>
        <taxon>Mortierellales</taxon>
        <taxon>Mortierellaceae</taxon>
        <taxon>Actinomortierella</taxon>
    </lineage>
</organism>
<evidence type="ECO:0000256" key="1">
    <source>
        <dbReference type="SAM" id="MobiDB-lite"/>
    </source>
</evidence>
<reference evidence="4" key="1">
    <citation type="journal article" date="2020" name="Fungal Divers.">
        <title>Resolving the Mortierellaceae phylogeny through synthesis of multi-gene phylogenetics and phylogenomics.</title>
        <authorList>
            <person name="Vandepol N."/>
            <person name="Liber J."/>
            <person name="Desiro A."/>
            <person name="Na H."/>
            <person name="Kennedy M."/>
            <person name="Barry K."/>
            <person name="Grigoriev I.V."/>
            <person name="Miller A.N."/>
            <person name="O'Donnell K."/>
            <person name="Stajich J.E."/>
            <person name="Bonito G."/>
        </authorList>
    </citation>
    <scope>NUCLEOTIDE SEQUENCE</scope>
    <source>
        <strain evidence="4">BC1065</strain>
    </source>
</reference>
<gene>
    <name evidence="4" type="ORF">DFQ27_002105</name>
</gene>
<feature type="domain" description="Protein YTP1-like C-terminal" evidence="3">
    <location>
        <begin position="96"/>
        <end position="380"/>
    </location>
</feature>
<evidence type="ECO:0000256" key="2">
    <source>
        <dbReference type="SAM" id="Phobius"/>
    </source>
</evidence>
<dbReference type="EMBL" id="JAAAJB010000177">
    <property type="protein sequence ID" value="KAG0262792.1"/>
    <property type="molecule type" value="Genomic_DNA"/>
</dbReference>
<feature type="transmembrane region" description="Helical" evidence="2">
    <location>
        <begin position="152"/>
        <end position="173"/>
    </location>
</feature>
<proteinExistence type="predicted"/>
<dbReference type="OrthoDB" id="4137487at2759"/>
<accession>A0A9P6Q880</accession>
<name>A0A9P6Q880_9FUNG</name>
<feature type="region of interest" description="Disordered" evidence="1">
    <location>
        <begin position="266"/>
        <end position="312"/>
    </location>
</feature>
<dbReference type="PANTHER" id="PTHR31685">
    <property type="entry name" value="INTEGRAL MEMBRANE PROTEIN (AFU_ORTHOLOGUE AFUA_6G12730)-RELATED"/>
    <property type="match status" value="1"/>
</dbReference>
<keyword evidence="2" id="KW-1133">Transmembrane helix</keyword>
<keyword evidence="2" id="KW-0812">Transmembrane</keyword>
<feature type="transmembrane region" description="Helical" evidence="2">
    <location>
        <begin position="361"/>
        <end position="380"/>
    </location>
</feature>
<dbReference type="PANTHER" id="PTHR31685:SF3">
    <property type="entry name" value="INTEGRAL MEMBRANE PROTEIN (AFU_ORTHOLOGUE AFUA_6G12730)"/>
    <property type="match status" value="1"/>
</dbReference>
<sequence>MDSMSGESGDNVQAHDGMMHMDKRQAGDTSADHYGIKVSVHKTLGIFLFFMLLLQTGIGVYRKLAKTRSRLRTPWMMGPIPRNVHKYLGRAHLPLAYIQIVLGVVKLTEAAEGQYFGQAISHLVMGGSFWWYGCLYIAYLVNTFPTVRRPEYVESIVMTVWGVINFSILHQWGTRWSHSDLEHTSLGLLWTFGGAASLLIESRFNPLRAIIGCRNPMPALMIMLTGYAMSQHAQYFQFPTAVHTFFGYCLMLSGVCRLIQLALRPAPTETSPVPPSWRERSRSSSTVDVDDDATVHDEHGKSRFGPGETPVEGIARGETPTSAFFGFLSGFGIIESGLLFQSAHERQINWAMWYVPDPSVYILWFTCLAFASVFFLMCVLQAGRKSSGGSDSGTSPQVYNRLRTHVPSNERALSGHDIEMSGFFEDDHQEGQ</sequence>
<feature type="transmembrane region" description="Helical" evidence="2">
    <location>
        <begin position="44"/>
        <end position="62"/>
    </location>
</feature>
<dbReference type="Gene3D" id="1.20.120.1770">
    <property type="match status" value="1"/>
</dbReference>